<evidence type="ECO:0000313" key="4">
    <source>
        <dbReference type="Proteomes" id="UP000248132"/>
    </source>
</evidence>
<dbReference type="InterPro" id="IPR041685">
    <property type="entry name" value="AAA_GajA/Old/RecF-like"/>
</dbReference>
<reference evidence="3 4" key="1">
    <citation type="submission" date="2018-06" db="EMBL/GenBank/DDBJ databases">
        <title>Genomic Encyclopedia of Type Strains, Phase I: the one thousand microbial genomes (KMG-I) project.</title>
        <authorList>
            <person name="Kyrpides N."/>
        </authorList>
    </citation>
    <scope>NUCLEOTIDE SEQUENCE [LARGE SCALE GENOMIC DNA]</scope>
    <source>
        <strain evidence="3 4">DSM 19573</strain>
    </source>
</reference>
<dbReference type="InterPro" id="IPR051396">
    <property type="entry name" value="Bact_Antivir_Def_Nuclease"/>
</dbReference>
<dbReference type="Pfam" id="PF20469">
    <property type="entry name" value="OLD-like_TOPRIM"/>
    <property type="match status" value="1"/>
</dbReference>
<dbReference type="Gene3D" id="3.40.50.300">
    <property type="entry name" value="P-loop containing nucleotide triphosphate hydrolases"/>
    <property type="match status" value="1"/>
</dbReference>
<feature type="domain" description="OLD protein-like TOPRIM" evidence="2">
    <location>
        <begin position="499"/>
        <end position="562"/>
    </location>
</feature>
<evidence type="ECO:0000313" key="3">
    <source>
        <dbReference type="EMBL" id="PYG84923.1"/>
    </source>
</evidence>
<evidence type="ECO:0000259" key="2">
    <source>
        <dbReference type="Pfam" id="PF20469"/>
    </source>
</evidence>
<dbReference type="Proteomes" id="UP000248132">
    <property type="component" value="Unassembled WGS sequence"/>
</dbReference>
<dbReference type="CDD" id="cd01026">
    <property type="entry name" value="TOPRIM_OLD"/>
    <property type="match status" value="1"/>
</dbReference>
<dbReference type="OrthoDB" id="9810873at2"/>
<dbReference type="InterPro" id="IPR027417">
    <property type="entry name" value="P-loop_NTPase"/>
</dbReference>
<gene>
    <name evidence="3" type="ORF">LY28_03457</name>
</gene>
<dbReference type="Pfam" id="PF13175">
    <property type="entry name" value="AAA_15"/>
    <property type="match status" value="1"/>
</dbReference>
<comment type="caution">
    <text evidence="3">The sequence shown here is derived from an EMBL/GenBank/DDBJ whole genome shotgun (WGS) entry which is preliminary data.</text>
</comment>
<dbReference type="Pfam" id="PF07205">
    <property type="entry name" value="DUF1413"/>
    <property type="match status" value="1"/>
</dbReference>
<dbReference type="AlphaFoldDB" id="A0A318XHT6"/>
<name>A0A318XHT6_9FIRM</name>
<keyword evidence="3" id="KW-0540">Nuclease</keyword>
<dbReference type="GO" id="GO:0004519">
    <property type="term" value="F:endonuclease activity"/>
    <property type="evidence" value="ECO:0007669"/>
    <property type="project" value="UniProtKB-KW"/>
</dbReference>
<proteinExistence type="predicted"/>
<feature type="domain" description="Endonuclease GajA/Old nuclease/RecF-like AAA" evidence="1">
    <location>
        <begin position="82"/>
        <end position="447"/>
    </location>
</feature>
<protein>
    <submittedName>
        <fullName evidence="3">Putative ATP-dependent endonuclease of OLD family</fullName>
    </submittedName>
</protein>
<dbReference type="SUPFAM" id="SSF52540">
    <property type="entry name" value="P-loop containing nucleoside triphosphate hydrolases"/>
    <property type="match status" value="1"/>
</dbReference>
<organism evidence="3 4">
    <name type="scientific">Ruminiclostridium sufflavum DSM 19573</name>
    <dbReference type="NCBI Taxonomy" id="1121337"/>
    <lineage>
        <taxon>Bacteria</taxon>
        <taxon>Bacillati</taxon>
        <taxon>Bacillota</taxon>
        <taxon>Clostridia</taxon>
        <taxon>Eubacteriales</taxon>
        <taxon>Oscillospiraceae</taxon>
        <taxon>Ruminiclostridium</taxon>
    </lineage>
</organism>
<keyword evidence="3" id="KW-0378">Hydrolase</keyword>
<sequence>MPTVNELMNIAKVKLANLLTSEGFMVRDLFKGYEWNRISCRNRLLLGTLFLNYIKTDNIGVVLIEKTSSGQQRYISYRGDIMKLQKMIISNYRCFGKKPTTIEFDDLTGLIGHNSSGKTALITALLKLFGDKTSDRNIERSDFHIPISQNPDSIIENEMFIEAYFTFEKSLVEENALDVPVFFNHFIIDEPQGNPYLRIRLDATWKKSTNPEGIVESKINYITTGLSEVEESDCHKANRQELERIKIVYIPAIRQPNEQLKNVSGSIMYRLLNSIKWSDESKSKIVERTELVEQAFLEEESIILLAESLDTQWNEYHKDQRYSNAKIKFNNSDLETILKKVEVTFSPTQTTRSFKSEELGDGLRSLFYLSIVDTMLNIEEKIMEEIISKGRSKYFDLLPPILTIVAVEEPENHISPQILGRVIERLKTIAYKLNSQSVVTSHSPSIIKRIDPTNIRYFRTCRNIECSEIRALTLPNEEKEAIQFKYIKEAVTAYPELYFAKLVVLGEGDSEEIILKKMLELKNTKIDTSEISIVPLGGRHVNHFWRLLNDLNIPFITLLDFDRERDGGGWGRIKYAIQQLIENGENRKKLLDTDDGVLSKKEFDDMHTWTNYKNIGGWIEMLEGYDVYFSAPLDIDFAMLTKFKEQYIATLADNEGPFIKGYGKIHKPEVKEGDQSTYTKLLNKRIKSDLRATLKDEGGDGATYTAKEKELMIWYNYFFLNRGKPTTHRVLFTENEDIVFEDFPECLQKFVNTIIAKIN</sequence>
<evidence type="ECO:0000259" key="1">
    <source>
        <dbReference type="Pfam" id="PF13175"/>
    </source>
</evidence>
<dbReference type="PANTHER" id="PTHR43581">
    <property type="entry name" value="ATP/GTP PHOSPHATASE"/>
    <property type="match status" value="1"/>
</dbReference>
<keyword evidence="3" id="KW-0255">Endonuclease</keyword>
<keyword evidence="4" id="KW-1185">Reference proteome</keyword>
<accession>A0A318XHT6</accession>
<dbReference type="EMBL" id="QKMR01000028">
    <property type="protein sequence ID" value="PYG84923.1"/>
    <property type="molecule type" value="Genomic_DNA"/>
</dbReference>
<dbReference type="PANTHER" id="PTHR43581:SF4">
    <property type="entry name" value="ATP_GTP PHOSPHATASE"/>
    <property type="match status" value="1"/>
</dbReference>
<dbReference type="InterPro" id="IPR034139">
    <property type="entry name" value="TOPRIM_OLD"/>
</dbReference>
<dbReference type="InterPro" id="IPR010813">
    <property type="entry name" value="DUF1413"/>
</dbReference>